<sequence length="110" mass="12260">MHAAEERHQQTVGELQSRLTASATALEAAETKVTALSTELDRRHDYDDLCREITVLRSIEFPEGNEKPGVDAEDSAEVSGPISLEVRLRRKNEQLKNTIASISAEKEQLE</sequence>
<evidence type="ECO:0000313" key="2">
    <source>
        <dbReference type="Proteomes" id="UP000281553"/>
    </source>
</evidence>
<proteinExistence type="predicted"/>
<dbReference type="EMBL" id="UYRU01101824">
    <property type="protein sequence ID" value="VDN41566.1"/>
    <property type="molecule type" value="Genomic_DNA"/>
</dbReference>
<protein>
    <submittedName>
        <fullName evidence="1">Uncharacterized protein</fullName>
    </submittedName>
</protein>
<name>A0A3P7REK5_DIBLA</name>
<gene>
    <name evidence="1" type="ORF">DILT_LOCUS18580</name>
</gene>
<accession>A0A3P7REK5</accession>
<dbReference type="AlphaFoldDB" id="A0A3P7REK5"/>
<evidence type="ECO:0000313" key="1">
    <source>
        <dbReference type="EMBL" id="VDN41566.1"/>
    </source>
</evidence>
<reference evidence="1 2" key="1">
    <citation type="submission" date="2018-11" db="EMBL/GenBank/DDBJ databases">
        <authorList>
            <consortium name="Pathogen Informatics"/>
        </authorList>
    </citation>
    <scope>NUCLEOTIDE SEQUENCE [LARGE SCALE GENOMIC DNA]</scope>
</reference>
<organism evidence="1 2">
    <name type="scientific">Dibothriocephalus latus</name>
    <name type="common">Fish tapeworm</name>
    <name type="synonym">Diphyllobothrium latum</name>
    <dbReference type="NCBI Taxonomy" id="60516"/>
    <lineage>
        <taxon>Eukaryota</taxon>
        <taxon>Metazoa</taxon>
        <taxon>Spiralia</taxon>
        <taxon>Lophotrochozoa</taxon>
        <taxon>Platyhelminthes</taxon>
        <taxon>Cestoda</taxon>
        <taxon>Eucestoda</taxon>
        <taxon>Diphyllobothriidea</taxon>
        <taxon>Diphyllobothriidae</taxon>
        <taxon>Dibothriocephalus</taxon>
    </lineage>
</organism>
<keyword evidence="2" id="KW-1185">Reference proteome</keyword>
<dbReference type="OrthoDB" id="10257567at2759"/>
<feature type="non-terminal residue" evidence="1">
    <location>
        <position position="110"/>
    </location>
</feature>
<dbReference type="Proteomes" id="UP000281553">
    <property type="component" value="Unassembled WGS sequence"/>
</dbReference>